<dbReference type="GO" id="GO:0004930">
    <property type="term" value="F:G protein-coupled receptor activity"/>
    <property type="evidence" value="ECO:0007669"/>
    <property type="project" value="UniProtKB-KW"/>
</dbReference>
<sequence>MFCIERHHPRDAEALAYPSDCAVASCVTGAGGDRGEGGRCKVRAQRGFKKPCASATAQSLRRCALAGRRGTSSVPGSRRARSSFHSVRACSRLCPERWPDERRAPRDRSSAPAAHPLQQQQIVCSLCIWLPTGAETELHLVSRLPTITMTPTCTNSTREDNSSQACMPLSKMPISLAHGIIRATVLFAFLAVSFVGNVVLGYVLNRKPQLMQVSNRFVFNLLITDLLQITIVAPWVIATSIPAFWPLNSQFCTALVSLTHLFAFATVNTIMVVSVDRYLCIIHPLSYPSMMTSRRAHKLLQGTWFLAILQSTPPLYNWGQATFDERNALCSMIWGGSPVYTMISVASFIVVPLAVMIGCYSAVFGVARRQHALLYNNAKSRSLGVRAKDSVKTENRRGIKKRDEFQDENEFQSEDGGQATTKVEEGPMEASGIVKKTKERSLYLRAGISESKGSEEVSNGSTEGLGTSSEFLIGSRGRTESNQCNIDLGEDDIEAGMDETHFNEDDAKAVNIPESLPASRRNSNCDPPLPPCYQCKAARVIFLIIFSYMISLGPYCFIAVLAVWVDVQTKVPQWAITIIIWLFFLQCCIHPYVYGYMNQSIKKEINEVLRKLLRKNRPFTEVSRRDLHETEAGIEGGIEDKIVPSYESA</sequence>
<feature type="transmembrane region" description="Helical" evidence="11">
    <location>
        <begin position="258"/>
        <end position="279"/>
    </location>
</feature>
<evidence type="ECO:0000256" key="3">
    <source>
        <dbReference type="ARBA" id="ARBA00022692"/>
    </source>
</evidence>
<keyword evidence="2" id="KW-1003">Cell membrane</keyword>
<keyword evidence="6 11" id="KW-0472">Membrane</keyword>
<evidence type="ECO:0000256" key="11">
    <source>
        <dbReference type="SAM" id="Phobius"/>
    </source>
</evidence>
<organism evidence="13 14">
    <name type="scientific">Microtus ochrogaster</name>
    <name type="common">Prairie vole</name>
    <dbReference type="NCBI Taxonomy" id="79684"/>
    <lineage>
        <taxon>Eukaryota</taxon>
        <taxon>Metazoa</taxon>
        <taxon>Chordata</taxon>
        <taxon>Craniata</taxon>
        <taxon>Vertebrata</taxon>
        <taxon>Euteleostomi</taxon>
        <taxon>Mammalia</taxon>
        <taxon>Eutheria</taxon>
        <taxon>Euarchontoglires</taxon>
        <taxon>Glires</taxon>
        <taxon>Rodentia</taxon>
        <taxon>Myomorpha</taxon>
        <taxon>Muroidea</taxon>
        <taxon>Cricetidae</taxon>
        <taxon>Arvicolinae</taxon>
        <taxon>Microtus</taxon>
    </lineage>
</organism>
<name>A0A8J6L9L7_MICOH</name>
<evidence type="ECO:0000256" key="7">
    <source>
        <dbReference type="ARBA" id="ARBA00023170"/>
    </source>
</evidence>
<evidence type="ECO:0000259" key="12">
    <source>
        <dbReference type="PROSITE" id="PS50262"/>
    </source>
</evidence>
<evidence type="ECO:0000313" key="14">
    <source>
        <dbReference type="Proteomes" id="UP000710432"/>
    </source>
</evidence>
<feature type="transmembrane region" description="Helical" evidence="11">
    <location>
        <begin position="217"/>
        <end position="238"/>
    </location>
</feature>
<feature type="region of interest" description="Disordered" evidence="10">
    <location>
        <begin position="386"/>
        <end position="434"/>
    </location>
</feature>
<feature type="compositionally biased region" description="Basic and acidic residues" evidence="10">
    <location>
        <begin position="386"/>
        <end position="404"/>
    </location>
</feature>
<evidence type="ECO:0000256" key="6">
    <source>
        <dbReference type="ARBA" id="ARBA00023136"/>
    </source>
</evidence>
<feature type="transmembrane region" description="Helical" evidence="11">
    <location>
        <begin position="299"/>
        <end position="319"/>
    </location>
</feature>
<dbReference type="Gene3D" id="1.20.1070.10">
    <property type="entry name" value="Rhodopsin 7-helix transmembrane proteins"/>
    <property type="match status" value="1"/>
</dbReference>
<dbReference type="InterPro" id="IPR000276">
    <property type="entry name" value="GPCR_Rhodpsn"/>
</dbReference>
<gene>
    <name evidence="13" type="ORF">LTLLF_207670</name>
</gene>
<dbReference type="Pfam" id="PF00001">
    <property type="entry name" value="7tm_1"/>
    <property type="match status" value="1"/>
</dbReference>
<evidence type="ECO:0000256" key="1">
    <source>
        <dbReference type="ARBA" id="ARBA00004651"/>
    </source>
</evidence>
<evidence type="ECO:0000256" key="2">
    <source>
        <dbReference type="ARBA" id="ARBA00022475"/>
    </source>
</evidence>
<feature type="transmembrane region" description="Helical" evidence="11">
    <location>
        <begin position="180"/>
        <end position="205"/>
    </location>
</feature>
<keyword evidence="7 9" id="KW-0675">Receptor</keyword>
<comment type="caution">
    <text evidence="13">The sequence shown here is derived from an EMBL/GenBank/DDBJ whole genome shotgun (WGS) entry which is preliminary data.</text>
</comment>
<dbReference type="Proteomes" id="UP000710432">
    <property type="component" value="Unassembled WGS sequence"/>
</dbReference>
<keyword evidence="5 9" id="KW-0297">G-protein coupled receptor</keyword>
<feature type="transmembrane region" description="Helical" evidence="11">
    <location>
        <begin position="339"/>
        <end position="367"/>
    </location>
</feature>
<feature type="transmembrane region" description="Helical" evidence="11">
    <location>
        <begin position="540"/>
        <end position="565"/>
    </location>
</feature>
<dbReference type="AlphaFoldDB" id="A0A8J6L9L7"/>
<comment type="subcellular location">
    <subcellularLocation>
        <location evidence="1">Cell membrane</location>
        <topology evidence="1">Multi-pass membrane protein</topology>
    </subcellularLocation>
</comment>
<feature type="region of interest" description="Disordered" evidence="10">
    <location>
        <begin position="453"/>
        <end position="472"/>
    </location>
</feature>
<evidence type="ECO:0000313" key="13">
    <source>
        <dbReference type="EMBL" id="KAH0520147.1"/>
    </source>
</evidence>
<evidence type="ECO:0000256" key="4">
    <source>
        <dbReference type="ARBA" id="ARBA00022989"/>
    </source>
</evidence>
<dbReference type="EMBL" id="JAATJU010001200">
    <property type="protein sequence ID" value="KAH0520147.1"/>
    <property type="molecule type" value="Genomic_DNA"/>
</dbReference>
<keyword evidence="4 11" id="KW-1133">Transmembrane helix</keyword>
<dbReference type="PROSITE" id="PS00237">
    <property type="entry name" value="G_PROTEIN_RECEP_F1_1"/>
    <property type="match status" value="1"/>
</dbReference>
<proteinExistence type="inferred from homology"/>
<feature type="transmembrane region" description="Helical" evidence="11">
    <location>
        <begin position="571"/>
        <end position="593"/>
    </location>
</feature>
<dbReference type="PROSITE" id="PS50262">
    <property type="entry name" value="G_PROTEIN_RECEP_F1_2"/>
    <property type="match status" value="1"/>
</dbReference>
<keyword evidence="3 9" id="KW-0812">Transmembrane</keyword>
<dbReference type="PANTHER" id="PTHR22752">
    <property type="entry name" value="G PROTEIN-COUPLED RECEPTOR"/>
    <property type="match status" value="1"/>
</dbReference>
<comment type="similarity">
    <text evidence="9">Belongs to the G-protein coupled receptor 1 family.</text>
</comment>
<evidence type="ECO:0000256" key="10">
    <source>
        <dbReference type="SAM" id="MobiDB-lite"/>
    </source>
</evidence>
<protein>
    <submittedName>
        <fullName evidence="13">Putative G-protein coupled receptor 101</fullName>
    </submittedName>
</protein>
<dbReference type="PRINTS" id="PR00237">
    <property type="entry name" value="GPCRRHODOPSN"/>
</dbReference>
<dbReference type="InterPro" id="IPR017452">
    <property type="entry name" value="GPCR_Rhodpsn_7TM"/>
</dbReference>
<evidence type="ECO:0000256" key="8">
    <source>
        <dbReference type="ARBA" id="ARBA00023224"/>
    </source>
</evidence>
<feature type="domain" description="G-protein coupled receptors family 1 profile" evidence="12">
    <location>
        <begin position="196"/>
        <end position="594"/>
    </location>
</feature>
<feature type="compositionally biased region" description="Polar residues" evidence="10">
    <location>
        <begin position="456"/>
        <end position="470"/>
    </location>
</feature>
<dbReference type="PANTHER" id="PTHR22752:SF15">
    <property type="entry name" value="G-PROTEIN COUPLED RECEPTOR 101-RELATED"/>
    <property type="match status" value="1"/>
</dbReference>
<evidence type="ECO:0000256" key="9">
    <source>
        <dbReference type="RuleBase" id="RU000688"/>
    </source>
</evidence>
<keyword evidence="8 9" id="KW-0807">Transducer</keyword>
<accession>A0A8J6L9L7</accession>
<dbReference type="SUPFAM" id="SSF81321">
    <property type="entry name" value="Family A G protein-coupled receptor-like"/>
    <property type="match status" value="1"/>
</dbReference>
<evidence type="ECO:0000256" key="5">
    <source>
        <dbReference type="ARBA" id="ARBA00023040"/>
    </source>
</evidence>
<dbReference type="GO" id="GO:0005886">
    <property type="term" value="C:plasma membrane"/>
    <property type="evidence" value="ECO:0007669"/>
    <property type="project" value="UniProtKB-SubCell"/>
</dbReference>
<reference evidence="13" key="1">
    <citation type="submission" date="2020-03" db="EMBL/GenBank/DDBJ databases">
        <title>Studies in the Genomics of Life Span.</title>
        <authorList>
            <person name="Glass D."/>
        </authorList>
    </citation>
    <scope>NUCLEOTIDE SEQUENCE</scope>
    <source>
        <strain evidence="13">LTLLF</strain>
        <tissue evidence="13">Muscle</tissue>
    </source>
</reference>